<dbReference type="Proteomes" id="UP000235036">
    <property type="component" value="Unassembled WGS sequence"/>
</dbReference>
<dbReference type="InterPro" id="IPR016181">
    <property type="entry name" value="Acyl_CoA_acyltransferase"/>
</dbReference>
<evidence type="ECO:0000313" key="5">
    <source>
        <dbReference type="Proteomes" id="UP000235036"/>
    </source>
</evidence>
<protein>
    <submittedName>
        <fullName evidence="4">GNAT family N-acetyltransferase</fullName>
    </submittedName>
</protein>
<keyword evidence="1 4" id="KW-0808">Transferase</keyword>
<dbReference type="InterPro" id="IPR050832">
    <property type="entry name" value="Bact_Acetyltransf"/>
</dbReference>
<dbReference type="Pfam" id="PF13673">
    <property type="entry name" value="Acetyltransf_10"/>
    <property type="match status" value="1"/>
</dbReference>
<evidence type="ECO:0000313" key="4">
    <source>
        <dbReference type="EMBL" id="PLZ90865.1"/>
    </source>
</evidence>
<feature type="domain" description="N-acetyltransferase" evidence="3">
    <location>
        <begin position="5"/>
        <end position="146"/>
    </location>
</feature>
<reference evidence="4 5" key="1">
    <citation type="submission" date="2017-08" db="EMBL/GenBank/DDBJ databases">
        <title>Genomes of Fischerella (Mastigocladus) sp. strains.</title>
        <authorList>
            <person name="Miller S.R."/>
        </authorList>
    </citation>
    <scope>NUCLEOTIDE SEQUENCE [LARGE SCALE GENOMIC DNA]</scope>
    <source>
        <strain evidence="4 5">CCMEE 5323</strain>
    </source>
</reference>
<dbReference type="SUPFAM" id="SSF55729">
    <property type="entry name" value="Acyl-CoA N-acyltransferases (Nat)"/>
    <property type="match status" value="1"/>
</dbReference>
<dbReference type="Gene3D" id="3.40.630.30">
    <property type="match status" value="1"/>
</dbReference>
<evidence type="ECO:0000259" key="3">
    <source>
        <dbReference type="PROSITE" id="PS51186"/>
    </source>
</evidence>
<dbReference type="PANTHER" id="PTHR43877">
    <property type="entry name" value="AMINOALKYLPHOSPHONATE N-ACETYLTRANSFERASE-RELATED-RELATED"/>
    <property type="match status" value="1"/>
</dbReference>
<dbReference type="AlphaFoldDB" id="A0A2N6K484"/>
<dbReference type="GO" id="GO:0016747">
    <property type="term" value="F:acyltransferase activity, transferring groups other than amino-acyl groups"/>
    <property type="evidence" value="ECO:0007669"/>
    <property type="project" value="InterPro"/>
</dbReference>
<name>A0A2N6K484_FISMU</name>
<proteinExistence type="predicted"/>
<keyword evidence="2" id="KW-0012">Acyltransferase</keyword>
<gene>
    <name evidence="4" type="ORF">CEN44_09800</name>
</gene>
<evidence type="ECO:0000256" key="1">
    <source>
        <dbReference type="ARBA" id="ARBA00022679"/>
    </source>
</evidence>
<organism evidence="4 5">
    <name type="scientific">Fischerella muscicola CCMEE 5323</name>
    <dbReference type="NCBI Taxonomy" id="2019572"/>
    <lineage>
        <taxon>Bacteria</taxon>
        <taxon>Bacillati</taxon>
        <taxon>Cyanobacteriota</taxon>
        <taxon>Cyanophyceae</taxon>
        <taxon>Nostocales</taxon>
        <taxon>Hapalosiphonaceae</taxon>
        <taxon>Fischerella</taxon>
    </lineage>
</organism>
<dbReference type="CDD" id="cd04301">
    <property type="entry name" value="NAT_SF"/>
    <property type="match status" value="1"/>
</dbReference>
<sequence>MMSNLTIRVAHIPEELLEIEKIRRVVFQEEQGVEQDLDFDGLDEICDQLIAYLNGECVGTARIRYLDEKTAKIERLAVLGMARGQGIGQKITEKALEVIASKNIPEVLINAQEYVKGLYQKLGFQQEGEVFEEAGILHVKMRKILIC</sequence>
<dbReference type="EMBL" id="NRQW01000200">
    <property type="protein sequence ID" value="PLZ90865.1"/>
    <property type="molecule type" value="Genomic_DNA"/>
</dbReference>
<accession>A0A2N6K484</accession>
<keyword evidence="5" id="KW-1185">Reference proteome</keyword>
<evidence type="ECO:0000256" key="2">
    <source>
        <dbReference type="ARBA" id="ARBA00023315"/>
    </source>
</evidence>
<dbReference type="PROSITE" id="PS51186">
    <property type="entry name" value="GNAT"/>
    <property type="match status" value="1"/>
</dbReference>
<dbReference type="InterPro" id="IPR000182">
    <property type="entry name" value="GNAT_dom"/>
</dbReference>
<comment type="caution">
    <text evidence="4">The sequence shown here is derived from an EMBL/GenBank/DDBJ whole genome shotgun (WGS) entry which is preliminary data.</text>
</comment>